<sequence length="160" mass="18156">MSAPVSFTDQIRAHMRKHMFVVFDLDGTLALTEHRAHFLTRPGREKDWRGFYAACDKDEPCHPIIRTLLALDATGAHVEIWSGRSDEVRDKTTAWLTEHGLAHIPIRTRKAGDHRPDTVVKAEWLDEGRTPDLVFEDRASVVALWRSRGIVCCQVAPGDF</sequence>
<dbReference type="Proteomes" id="UP001596292">
    <property type="component" value="Unassembled WGS sequence"/>
</dbReference>
<keyword evidence="3" id="KW-1185">Reference proteome</keyword>
<dbReference type="RefSeq" id="WP_378970651.1">
    <property type="nucleotide sequence ID" value="NZ_JBHSWN010000001.1"/>
</dbReference>
<dbReference type="InterPro" id="IPR023214">
    <property type="entry name" value="HAD_sf"/>
</dbReference>
<dbReference type="Gene3D" id="3.40.50.1000">
    <property type="entry name" value="HAD superfamily/HAD-like"/>
    <property type="match status" value="1"/>
</dbReference>
<evidence type="ECO:0000313" key="2">
    <source>
        <dbReference type="EMBL" id="MFC6790637.1"/>
    </source>
</evidence>
<dbReference type="EMBL" id="JBHSWN010000001">
    <property type="protein sequence ID" value="MFC6790637.1"/>
    <property type="molecule type" value="Genomic_DNA"/>
</dbReference>
<name>A0ABW2BL95_9HYPH</name>
<evidence type="ECO:0000313" key="3">
    <source>
        <dbReference type="Proteomes" id="UP001596292"/>
    </source>
</evidence>
<proteinExistence type="predicted"/>
<protein>
    <recommendedName>
        <fullName evidence="1">Polynucleotide kinase PNKP phosphatase domain-containing protein</fullName>
    </recommendedName>
</protein>
<comment type="caution">
    <text evidence="2">The sequence shown here is derived from an EMBL/GenBank/DDBJ whole genome shotgun (WGS) entry which is preliminary data.</text>
</comment>
<evidence type="ECO:0000259" key="1">
    <source>
        <dbReference type="Pfam" id="PF25109"/>
    </source>
</evidence>
<dbReference type="InterPro" id="IPR036412">
    <property type="entry name" value="HAD-like_sf"/>
</dbReference>
<organism evidence="2 3">
    <name type="scientific">Methylobacterium komagatae</name>
    <dbReference type="NCBI Taxonomy" id="374425"/>
    <lineage>
        <taxon>Bacteria</taxon>
        <taxon>Pseudomonadati</taxon>
        <taxon>Pseudomonadota</taxon>
        <taxon>Alphaproteobacteria</taxon>
        <taxon>Hyphomicrobiales</taxon>
        <taxon>Methylobacteriaceae</taxon>
        <taxon>Methylobacterium</taxon>
    </lineage>
</organism>
<dbReference type="InterPro" id="IPR056782">
    <property type="entry name" value="HAD_PNKP"/>
</dbReference>
<dbReference type="SUPFAM" id="SSF56784">
    <property type="entry name" value="HAD-like"/>
    <property type="match status" value="1"/>
</dbReference>
<reference evidence="3" key="1">
    <citation type="journal article" date="2019" name="Int. J. Syst. Evol. Microbiol.">
        <title>The Global Catalogue of Microorganisms (GCM) 10K type strain sequencing project: providing services to taxonomists for standard genome sequencing and annotation.</title>
        <authorList>
            <consortium name="The Broad Institute Genomics Platform"/>
            <consortium name="The Broad Institute Genome Sequencing Center for Infectious Disease"/>
            <person name="Wu L."/>
            <person name="Ma J."/>
        </authorList>
    </citation>
    <scope>NUCLEOTIDE SEQUENCE [LARGE SCALE GENOMIC DNA]</scope>
    <source>
        <strain evidence="3">CCUG 48316</strain>
    </source>
</reference>
<accession>A0ABW2BL95</accession>
<feature type="domain" description="Polynucleotide kinase PNKP phosphatase" evidence="1">
    <location>
        <begin position="21"/>
        <end position="160"/>
    </location>
</feature>
<gene>
    <name evidence="2" type="ORF">ACFQE0_14070</name>
</gene>
<dbReference type="Pfam" id="PF25109">
    <property type="entry name" value="HAD_PNKP"/>
    <property type="match status" value="1"/>
</dbReference>